<dbReference type="PANTHER" id="PTHR32166">
    <property type="entry name" value="OSJNBA0013A04.12 PROTEIN"/>
    <property type="match status" value="1"/>
</dbReference>
<evidence type="ECO:0000313" key="6">
    <source>
        <dbReference type="Proteomes" id="UP001515500"/>
    </source>
</evidence>
<dbReference type="InterPro" id="IPR012337">
    <property type="entry name" value="RNaseH-like_sf"/>
</dbReference>
<dbReference type="InterPro" id="IPR003656">
    <property type="entry name" value="Znf_BED"/>
</dbReference>
<organism evidence="6 7">
    <name type="scientific">Dioscorea cayennensis subsp. rotundata</name>
    <name type="common">White Guinea yam</name>
    <name type="synonym">Dioscorea rotundata</name>
    <dbReference type="NCBI Taxonomy" id="55577"/>
    <lineage>
        <taxon>Eukaryota</taxon>
        <taxon>Viridiplantae</taxon>
        <taxon>Streptophyta</taxon>
        <taxon>Embryophyta</taxon>
        <taxon>Tracheophyta</taxon>
        <taxon>Spermatophyta</taxon>
        <taxon>Magnoliopsida</taxon>
        <taxon>Liliopsida</taxon>
        <taxon>Dioscoreales</taxon>
        <taxon>Dioscoreaceae</taxon>
        <taxon>Dioscorea</taxon>
    </lineage>
</organism>
<evidence type="ECO:0000256" key="1">
    <source>
        <dbReference type="ARBA" id="ARBA00022723"/>
    </source>
</evidence>
<evidence type="ECO:0000256" key="4">
    <source>
        <dbReference type="PROSITE-ProRule" id="PRU00027"/>
    </source>
</evidence>
<evidence type="ECO:0000259" key="5">
    <source>
        <dbReference type="PROSITE" id="PS50808"/>
    </source>
</evidence>
<dbReference type="GO" id="GO:0008270">
    <property type="term" value="F:zinc ion binding"/>
    <property type="evidence" value="ECO:0007669"/>
    <property type="project" value="UniProtKB-KW"/>
</dbReference>
<keyword evidence="2 4" id="KW-0863">Zinc-finger</keyword>
<dbReference type="Pfam" id="PF04937">
    <property type="entry name" value="DUF659"/>
    <property type="match status" value="1"/>
</dbReference>
<dbReference type="GO" id="GO:0003677">
    <property type="term" value="F:DNA binding"/>
    <property type="evidence" value="ECO:0007669"/>
    <property type="project" value="InterPro"/>
</dbReference>
<keyword evidence="6" id="KW-1185">Reference proteome</keyword>
<proteinExistence type="predicted"/>
<accession>A0AB40BR70</accession>
<dbReference type="RefSeq" id="XP_039128909.1">
    <property type="nucleotide sequence ID" value="XM_039272975.1"/>
</dbReference>
<evidence type="ECO:0000256" key="3">
    <source>
        <dbReference type="ARBA" id="ARBA00022833"/>
    </source>
</evidence>
<dbReference type="SUPFAM" id="SSF53098">
    <property type="entry name" value="Ribonuclease H-like"/>
    <property type="match status" value="1"/>
</dbReference>
<reference evidence="7" key="1">
    <citation type="submission" date="2025-08" db="UniProtKB">
        <authorList>
            <consortium name="RefSeq"/>
        </authorList>
    </citation>
    <scope>IDENTIFICATION</scope>
</reference>
<keyword evidence="1" id="KW-0479">Metal-binding</keyword>
<dbReference type="PROSITE" id="PS50808">
    <property type="entry name" value="ZF_BED"/>
    <property type="match status" value="1"/>
</dbReference>
<gene>
    <name evidence="7" type="primary">LOC120265050</name>
</gene>
<dbReference type="GeneID" id="120265050"/>
<protein>
    <submittedName>
        <fullName evidence="7">Uncharacterized protein LOC120265050</fullName>
    </submittedName>
</protein>
<evidence type="ECO:0000313" key="7">
    <source>
        <dbReference type="RefSeq" id="XP_039128909.1"/>
    </source>
</evidence>
<evidence type="ECO:0000256" key="2">
    <source>
        <dbReference type="ARBA" id="ARBA00022771"/>
    </source>
</evidence>
<feature type="domain" description="BED-type" evidence="5">
    <location>
        <begin position="17"/>
        <end position="76"/>
    </location>
</feature>
<name>A0AB40BR70_DIOCR</name>
<dbReference type="InterPro" id="IPR007021">
    <property type="entry name" value="DUF659"/>
</dbReference>
<dbReference type="Proteomes" id="UP001515500">
    <property type="component" value="Chromosome 7"/>
</dbReference>
<dbReference type="AlphaFoldDB" id="A0AB40BR70"/>
<keyword evidence="3" id="KW-0862">Zinc</keyword>
<sequence>METNNVQSSASSGNVRSKTDPAWEHFTLSINDKGTKVYHCLYCGKKYQGGGIYRMKEHLAGKSGNILPCGKVPPDVRECIKEYITNSTSSKSRGKELVKEAYEEVEEVEEQEINPTKNFGKRKAKGSLENFITSKPTSLSQPGIKSAMASKQAIHKANMAFARWCFDACIPFNAMRSPYFQPMVDAIGSIGVGYKAPSYNDMRVNLLRDCKKECQLLIDSYRSQWANCGCTIMGDGWTDQRQRTLINFLVYCTTEIYFVKSVDASDILKDATNLCNLFMEIIEWVGPDNVVHLVTDNASNYVEAGRLIHEKYDHIYWSPCAAHCLNLILKDIGKRDHVVELVSRASKVTTFVYNHIYILSWLRKRWKEIVRPGVTRFATTFITLKSIYDHKHDLQALVTDKYYTSHKLSKSPVGKTVTSIILDGKFWEECLFMMKIVAPIIRLLRVVDADEKPSLGYVYEGMIRIRKAIMAIFINKSTMYGPYIKIIDERWDKHLR</sequence>
<dbReference type="PANTHER" id="PTHR32166:SF121">
    <property type="entry name" value="DUF659 DOMAIN-CONTAINING PROTEIN"/>
    <property type="match status" value="1"/>
</dbReference>
<dbReference type="Pfam" id="PF02892">
    <property type="entry name" value="zf-BED"/>
    <property type="match status" value="1"/>
</dbReference>